<dbReference type="AlphaFoldDB" id="A0A2P2Q7V8"/>
<dbReference type="EMBL" id="GGEC01082543">
    <property type="protein sequence ID" value="MBX63027.1"/>
    <property type="molecule type" value="Transcribed_RNA"/>
</dbReference>
<protein>
    <submittedName>
        <fullName evidence="1">Uncharacterized protein</fullName>
    </submittedName>
</protein>
<reference evidence="1" key="1">
    <citation type="submission" date="2018-02" db="EMBL/GenBank/DDBJ databases">
        <title>Rhizophora mucronata_Transcriptome.</title>
        <authorList>
            <person name="Meera S.P."/>
            <person name="Sreeshan A."/>
            <person name="Augustine A."/>
        </authorList>
    </citation>
    <scope>NUCLEOTIDE SEQUENCE</scope>
    <source>
        <tissue evidence="1">Leaf</tissue>
    </source>
</reference>
<proteinExistence type="predicted"/>
<name>A0A2P2Q7V8_RHIMU</name>
<accession>A0A2P2Q7V8</accession>
<evidence type="ECO:0000313" key="1">
    <source>
        <dbReference type="EMBL" id="MBX63027.1"/>
    </source>
</evidence>
<sequence>MEIERRNEYHNLATVRRNWFIQKTSIAHPVWSIGSIKRVLCIMKQHRLMPYYDTF</sequence>
<organism evidence="1">
    <name type="scientific">Rhizophora mucronata</name>
    <name type="common">Asiatic mangrove</name>
    <dbReference type="NCBI Taxonomy" id="61149"/>
    <lineage>
        <taxon>Eukaryota</taxon>
        <taxon>Viridiplantae</taxon>
        <taxon>Streptophyta</taxon>
        <taxon>Embryophyta</taxon>
        <taxon>Tracheophyta</taxon>
        <taxon>Spermatophyta</taxon>
        <taxon>Magnoliopsida</taxon>
        <taxon>eudicotyledons</taxon>
        <taxon>Gunneridae</taxon>
        <taxon>Pentapetalae</taxon>
        <taxon>rosids</taxon>
        <taxon>fabids</taxon>
        <taxon>Malpighiales</taxon>
        <taxon>Rhizophoraceae</taxon>
        <taxon>Rhizophora</taxon>
    </lineage>
</organism>